<name>A0ACB8TUV8_9APHY</name>
<proteinExistence type="predicted"/>
<evidence type="ECO:0000313" key="1">
    <source>
        <dbReference type="EMBL" id="KAI0085699.1"/>
    </source>
</evidence>
<organism evidence="1 2">
    <name type="scientific">Irpex rosettiformis</name>
    <dbReference type="NCBI Taxonomy" id="378272"/>
    <lineage>
        <taxon>Eukaryota</taxon>
        <taxon>Fungi</taxon>
        <taxon>Dikarya</taxon>
        <taxon>Basidiomycota</taxon>
        <taxon>Agaricomycotina</taxon>
        <taxon>Agaricomycetes</taxon>
        <taxon>Polyporales</taxon>
        <taxon>Irpicaceae</taxon>
        <taxon>Irpex</taxon>
    </lineage>
</organism>
<sequence length="574" mass="65532">MAVQEAESSKFNIPSGFDIIQALSQCVLRNWPPATNLAHTPRGPPNVYDAALMALQYMEEDIIGSFRKIAGGIQVARNRASPVFRLPIEVFRRVFAHLEGDMRDQISVAHSCSLWRTIISEDPFLWTTVNMDTIHTPEIASKVFRAAKDYPVRLRCREWNELRLQCVALEMPRVEELEIGFTVSTFQTLCKVPAPLLRRFVIAVPEHSNMFIYLPYVFSNTHPLLTDLTMVDCRLLITPENYCDLTKLNIRFTRSMPLRQDEDFACILRGSPKLEELKLENVNLFREYHEPTEVIHLQYLRIMHLRLTVRDLKCILSAVSAPPTLRLSMAPGSVYRTSNQPPVLAQIAMPSSPSLALLTETTYLDVDPTKHGIFTYRDTTARLLALSYRSISPMASVPVDPEATSSDLTVLANLYAMPTLERVRTRDTDPAALVKLLKKCPSITDLELIYTRRGIGNSTVIPAIMRVLHTSTEPFLPNLQTMRLQEVYIDVETLSDLMELRRACSELRHLFLYSCQGDLPVDEMLDILRTEFDIAEWKNQPHFTDHNYRHQPTSAARVRRASENLAPLQFHRGQ</sequence>
<comment type="caution">
    <text evidence="1">The sequence shown here is derived from an EMBL/GenBank/DDBJ whole genome shotgun (WGS) entry which is preliminary data.</text>
</comment>
<dbReference type="EMBL" id="MU274929">
    <property type="protein sequence ID" value="KAI0085699.1"/>
    <property type="molecule type" value="Genomic_DNA"/>
</dbReference>
<reference evidence="1" key="1">
    <citation type="journal article" date="2021" name="Environ. Microbiol.">
        <title>Gene family expansions and transcriptome signatures uncover fungal adaptations to wood decay.</title>
        <authorList>
            <person name="Hage H."/>
            <person name="Miyauchi S."/>
            <person name="Viragh M."/>
            <person name="Drula E."/>
            <person name="Min B."/>
            <person name="Chaduli D."/>
            <person name="Navarro D."/>
            <person name="Favel A."/>
            <person name="Norest M."/>
            <person name="Lesage-Meessen L."/>
            <person name="Balint B."/>
            <person name="Merenyi Z."/>
            <person name="de Eugenio L."/>
            <person name="Morin E."/>
            <person name="Martinez A.T."/>
            <person name="Baldrian P."/>
            <person name="Stursova M."/>
            <person name="Martinez M.J."/>
            <person name="Novotny C."/>
            <person name="Magnuson J.K."/>
            <person name="Spatafora J.W."/>
            <person name="Maurice S."/>
            <person name="Pangilinan J."/>
            <person name="Andreopoulos W."/>
            <person name="LaButti K."/>
            <person name="Hundley H."/>
            <person name="Na H."/>
            <person name="Kuo A."/>
            <person name="Barry K."/>
            <person name="Lipzen A."/>
            <person name="Henrissat B."/>
            <person name="Riley R."/>
            <person name="Ahrendt S."/>
            <person name="Nagy L.G."/>
            <person name="Grigoriev I.V."/>
            <person name="Martin F."/>
            <person name="Rosso M.N."/>
        </authorList>
    </citation>
    <scope>NUCLEOTIDE SEQUENCE</scope>
    <source>
        <strain evidence="1">CBS 384.51</strain>
    </source>
</reference>
<dbReference type="Proteomes" id="UP001055072">
    <property type="component" value="Unassembled WGS sequence"/>
</dbReference>
<gene>
    <name evidence="1" type="ORF">BDY19DRAFT_1059480</name>
</gene>
<accession>A0ACB8TUV8</accession>
<keyword evidence="2" id="KW-1185">Reference proteome</keyword>
<protein>
    <submittedName>
        <fullName evidence="1">Uncharacterized protein</fullName>
    </submittedName>
</protein>
<evidence type="ECO:0000313" key="2">
    <source>
        <dbReference type="Proteomes" id="UP001055072"/>
    </source>
</evidence>